<dbReference type="RefSeq" id="WP_143896258.1">
    <property type="nucleotide sequence ID" value="NZ_CP041666.1"/>
</dbReference>
<evidence type="ECO:0000313" key="1">
    <source>
        <dbReference type="EMBL" id="QDP41576.1"/>
    </source>
</evidence>
<evidence type="ECO:0000313" key="2">
    <source>
        <dbReference type="Proteomes" id="UP000315215"/>
    </source>
</evidence>
<gene>
    <name evidence="1" type="ORF">FN924_16200</name>
</gene>
<organism evidence="1 2">
    <name type="scientific">Radiobacillus deserti</name>
    <dbReference type="NCBI Taxonomy" id="2594883"/>
    <lineage>
        <taxon>Bacteria</taxon>
        <taxon>Bacillati</taxon>
        <taxon>Bacillota</taxon>
        <taxon>Bacilli</taxon>
        <taxon>Bacillales</taxon>
        <taxon>Bacillaceae</taxon>
        <taxon>Radiobacillus</taxon>
    </lineage>
</organism>
<name>A0A516KJL4_9BACI</name>
<accession>A0A516KJL4</accession>
<protein>
    <submittedName>
        <fullName evidence="1">Uncharacterized protein</fullName>
    </submittedName>
</protein>
<sequence>MNTIFKISLASIILFVPIFMFFPTTIDPVNAASPYPYQVLDNDDGAINSSRNGRTGTWNYDNYSNDYRGDHRINYSGGEYLWYFNSKSSAKRQYYAYLRHPDFTNPVANYFVTTGKVGEIRWLDDVGSINQHTAYPGWNKIGSTRAYNSDAYYFEVYNIEGYPTGADGAEVDFYN</sequence>
<keyword evidence="2" id="KW-1185">Reference proteome</keyword>
<dbReference type="EMBL" id="CP041666">
    <property type="protein sequence ID" value="QDP41576.1"/>
    <property type="molecule type" value="Genomic_DNA"/>
</dbReference>
<reference evidence="1 2" key="1">
    <citation type="submission" date="2019-07" db="EMBL/GenBank/DDBJ databases">
        <authorList>
            <person name="Li J."/>
        </authorList>
    </citation>
    <scope>NUCLEOTIDE SEQUENCE [LARGE SCALE GENOMIC DNA]</scope>
    <source>
        <strain evidence="1 2">TKL69</strain>
    </source>
</reference>
<dbReference type="AlphaFoldDB" id="A0A516KJL4"/>
<dbReference type="OrthoDB" id="2972326at2"/>
<dbReference type="Proteomes" id="UP000315215">
    <property type="component" value="Chromosome"/>
</dbReference>
<dbReference type="KEGG" id="aqt:FN924_16200"/>
<proteinExistence type="predicted"/>